<protein>
    <recommendedName>
        <fullName evidence="2">DUF306 domain-containing protein</fullName>
    </recommendedName>
</protein>
<dbReference type="eggNOG" id="COG3650">
    <property type="taxonomic scope" value="Bacteria"/>
</dbReference>
<dbReference type="AlphaFoldDB" id="I0K5P8"/>
<dbReference type="eggNOG" id="COG3187">
    <property type="taxonomic scope" value="Bacteria"/>
</dbReference>
<dbReference type="Proteomes" id="UP000011058">
    <property type="component" value="Chromosome"/>
</dbReference>
<dbReference type="Pfam" id="PF03724">
    <property type="entry name" value="META"/>
    <property type="match status" value="1"/>
</dbReference>
<feature type="domain" description="DUF306" evidence="2">
    <location>
        <begin position="151"/>
        <end position="255"/>
    </location>
</feature>
<dbReference type="KEGG" id="fae:FAES_1441"/>
<dbReference type="EMBL" id="HE796683">
    <property type="protein sequence ID" value="CCG99451.1"/>
    <property type="molecule type" value="Genomic_DNA"/>
</dbReference>
<reference evidence="3 4" key="1">
    <citation type="journal article" date="2012" name="J. Bacteriol.">
        <title>Genome Sequence of Fibrella aestuarina BUZ 2T, a Filamentous Marine Bacterium.</title>
        <authorList>
            <person name="Filippini M."/>
            <person name="Qi W."/>
            <person name="Blom J."/>
            <person name="Goesmann A."/>
            <person name="Smits T.H."/>
            <person name="Bagheri H.C."/>
        </authorList>
    </citation>
    <scope>NUCLEOTIDE SEQUENCE [LARGE SCALE GENOMIC DNA]</scope>
    <source>
        <strain evidence="4">BUZ 2T</strain>
    </source>
</reference>
<organism evidence="3 4">
    <name type="scientific">Fibrella aestuarina BUZ 2</name>
    <dbReference type="NCBI Taxonomy" id="1166018"/>
    <lineage>
        <taxon>Bacteria</taxon>
        <taxon>Pseudomonadati</taxon>
        <taxon>Bacteroidota</taxon>
        <taxon>Cytophagia</taxon>
        <taxon>Cytophagales</taxon>
        <taxon>Spirosomataceae</taxon>
        <taxon>Fibrella</taxon>
    </lineage>
</organism>
<evidence type="ECO:0000313" key="4">
    <source>
        <dbReference type="Proteomes" id="UP000011058"/>
    </source>
</evidence>
<gene>
    <name evidence="3" type="ORF">FAES_1441</name>
</gene>
<evidence type="ECO:0000256" key="1">
    <source>
        <dbReference type="SAM" id="MobiDB-lite"/>
    </source>
</evidence>
<accession>I0K5P8</accession>
<dbReference type="Gene3D" id="2.40.128.270">
    <property type="match status" value="1"/>
</dbReference>
<dbReference type="PANTHER" id="PTHR35535:SF2">
    <property type="entry name" value="DUF306 DOMAIN-CONTAINING PROTEIN"/>
    <property type="match status" value="1"/>
</dbReference>
<keyword evidence="4" id="KW-1185">Reference proteome</keyword>
<evidence type="ECO:0000313" key="3">
    <source>
        <dbReference type="EMBL" id="CCG99451.1"/>
    </source>
</evidence>
<feature type="region of interest" description="Disordered" evidence="1">
    <location>
        <begin position="18"/>
        <end position="37"/>
    </location>
</feature>
<dbReference type="STRING" id="1166018.FAES_1441"/>
<dbReference type="HOGENOM" id="CLU_092758_0_0_10"/>
<evidence type="ECO:0000259" key="2">
    <source>
        <dbReference type="Pfam" id="PF03724"/>
    </source>
</evidence>
<dbReference type="InterPro" id="IPR005184">
    <property type="entry name" value="DUF306_Meta_HslJ"/>
</dbReference>
<dbReference type="InterPro" id="IPR038670">
    <property type="entry name" value="HslJ-like_sf"/>
</dbReference>
<dbReference type="OrthoDB" id="5348860at2"/>
<dbReference type="PROSITE" id="PS51257">
    <property type="entry name" value="PROKAR_LIPOPROTEIN"/>
    <property type="match status" value="1"/>
</dbReference>
<dbReference type="RefSeq" id="WP_015330550.1">
    <property type="nucleotide sequence ID" value="NC_020054.1"/>
</dbReference>
<name>I0K5P8_9BACT</name>
<dbReference type="InterPro" id="IPR053147">
    <property type="entry name" value="Hsp_HslJ-like"/>
</dbReference>
<proteinExistence type="predicted"/>
<sequence>MRLLPLALLVVVSACHRPAPKTTSRPAPPPAAADDVPDYSQYVRQGVSYFAVGNEPSWGLIIQSDRRMHLRTPTDTLSVPTPSPIVSANGERTYEGRNRGNSIRVNLRPARYTDNMSGQQFAYTANVTVKKGRGPVRTYSGGATALNQLMLLGENWRIVSLNGKTTPAQGRQQPFIEFQPSANRVLGSGGCNRFSGTFRADNQLIKFSPVVATKMACANEVNTFETELFRALTGTLTYSIERGHLTLSRDGKAVLIAKRRD</sequence>
<dbReference type="PANTHER" id="PTHR35535">
    <property type="entry name" value="HEAT SHOCK PROTEIN HSLJ"/>
    <property type="match status" value="1"/>
</dbReference>